<dbReference type="STRING" id="155417.A0A4Q4T4A4"/>
<evidence type="ECO:0000256" key="3">
    <source>
        <dbReference type="ARBA" id="ARBA00008479"/>
    </source>
</evidence>
<comment type="subunit">
    <text evidence="4">Component of the pre-66S ribosomal particle.</text>
</comment>
<feature type="region of interest" description="Disordered" evidence="8">
    <location>
        <begin position="1"/>
        <end position="33"/>
    </location>
</feature>
<dbReference type="PANTHER" id="PTHR13243">
    <property type="entry name" value="HSPC111 PROTEIN-RELATED"/>
    <property type="match status" value="1"/>
</dbReference>
<comment type="caution">
    <text evidence="9">The sequence shown here is derived from an EMBL/GenBank/DDBJ whole genome shotgun (WGS) entry which is preliminary data.</text>
</comment>
<proteinExistence type="inferred from homology"/>
<feature type="region of interest" description="Disordered" evidence="8">
    <location>
        <begin position="62"/>
        <end position="93"/>
    </location>
</feature>
<dbReference type="GO" id="GO:1990904">
    <property type="term" value="C:ribonucleoprotein complex"/>
    <property type="evidence" value="ECO:0007669"/>
    <property type="project" value="UniProtKB-KW"/>
</dbReference>
<dbReference type="AlphaFoldDB" id="A0A4Q4T4A4"/>
<evidence type="ECO:0000313" key="9">
    <source>
        <dbReference type="EMBL" id="RYP00052.1"/>
    </source>
</evidence>
<evidence type="ECO:0000256" key="5">
    <source>
        <dbReference type="ARBA" id="ARBA00015522"/>
    </source>
</evidence>
<comment type="subcellular location">
    <subcellularLocation>
        <location evidence="2">Nucleus</location>
        <location evidence="2">Nucleolus</location>
    </subcellularLocation>
</comment>
<evidence type="ECO:0000313" key="10">
    <source>
        <dbReference type="Proteomes" id="UP000293360"/>
    </source>
</evidence>
<comment type="function">
    <text evidence="1">Involved in the biogenesis of the 60S ribosomal subunit.</text>
</comment>
<feature type="compositionally biased region" description="Basic and acidic residues" evidence="8">
    <location>
        <begin position="194"/>
        <end position="210"/>
    </location>
</feature>
<keyword evidence="10" id="KW-1185">Reference proteome</keyword>
<gene>
    <name evidence="9" type="ORF">DL764_006628</name>
</gene>
<feature type="compositionally biased region" description="Acidic residues" evidence="8">
    <location>
        <begin position="148"/>
        <end position="158"/>
    </location>
</feature>
<name>A0A4Q4T4A4_9PEZI</name>
<evidence type="ECO:0000256" key="6">
    <source>
        <dbReference type="ARBA" id="ARBA00023242"/>
    </source>
</evidence>
<evidence type="ECO:0000256" key="1">
    <source>
        <dbReference type="ARBA" id="ARBA00002889"/>
    </source>
</evidence>
<organism evidence="9 10">
    <name type="scientific">Monosporascus ibericus</name>
    <dbReference type="NCBI Taxonomy" id="155417"/>
    <lineage>
        <taxon>Eukaryota</taxon>
        <taxon>Fungi</taxon>
        <taxon>Dikarya</taxon>
        <taxon>Ascomycota</taxon>
        <taxon>Pezizomycotina</taxon>
        <taxon>Sordariomycetes</taxon>
        <taxon>Xylariomycetidae</taxon>
        <taxon>Xylariales</taxon>
        <taxon>Xylariales incertae sedis</taxon>
        <taxon>Monosporascus</taxon>
    </lineage>
</organism>
<dbReference type="GO" id="GO:0042273">
    <property type="term" value="P:ribosomal large subunit biogenesis"/>
    <property type="evidence" value="ECO:0007669"/>
    <property type="project" value="TreeGrafter"/>
</dbReference>
<evidence type="ECO:0000256" key="2">
    <source>
        <dbReference type="ARBA" id="ARBA00004604"/>
    </source>
</evidence>
<feature type="compositionally biased region" description="Basic residues" evidence="8">
    <location>
        <begin position="1"/>
        <end position="13"/>
    </location>
</feature>
<reference evidence="9 10" key="1">
    <citation type="submission" date="2018-06" db="EMBL/GenBank/DDBJ databases">
        <title>Complete Genomes of Monosporascus.</title>
        <authorList>
            <person name="Robinson A.J."/>
            <person name="Natvig D.O."/>
        </authorList>
    </citation>
    <scope>NUCLEOTIDE SEQUENCE [LARGE SCALE GENOMIC DNA]</scope>
    <source>
        <strain evidence="9 10">CBS 110550</strain>
    </source>
</reference>
<evidence type="ECO:0000256" key="8">
    <source>
        <dbReference type="SAM" id="MobiDB-lite"/>
    </source>
</evidence>
<dbReference type="InterPro" id="IPR019002">
    <property type="entry name" value="Ribosome_biogenesis_Nop16"/>
</dbReference>
<dbReference type="PANTHER" id="PTHR13243:SF1">
    <property type="entry name" value="NUCLEOLAR PROTEIN 16"/>
    <property type="match status" value="1"/>
</dbReference>
<dbReference type="EMBL" id="QJNU01000398">
    <property type="protein sequence ID" value="RYP00052.1"/>
    <property type="molecule type" value="Genomic_DNA"/>
</dbReference>
<feature type="compositionally biased region" description="Basic and acidic residues" evidence="8">
    <location>
        <begin position="69"/>
        <end position="85"/>
    </location>
</feature>
<dbReference type="GO" id="GO:0005730">
    <property type="term" value="C:nucleolus"/>
    <property type="evidence" value="ECO:0007669"/>
    <property type="project" value="UniProtKB-SubCell"/>
</dbReference>
<dbReference type="Pfam" id="PF09420">
    <property type="entry name" value="Nop16"/>
    <property type="match status" value="1"/>
</dbReference>
<evidence type="ECO:0000256" key="4">
    <source>
        <dbReference type="ARBA" id="ARBA00011187"/>
    </source>
</evidence>
<keyword evidence="6" id="KW-0539">Nucleus</keyword>
<comment type="similarity">
    <text evidence="3">Belongs to the NOP16 family.</text>
</comment>
<dbReference type="OrthoDB" id="285729at2759"/>
<evidence type="ECO:0000256" key="7">
    <source>
        <dbReference type="ARBA" id="ARBA00023274"/>
    </source>
</evidence>
<dbReference type="Proteomes" id="UP000293360">
    <property type="component" value="Unassembled WGS sequence"/>
</dbReference>
<protein>
    <recommendedName>
        <fullName evidence="5">Nucleolar protein 16</fullName>
    </recommendedName>
</protein>
<accession>A0A4Q4T4A4</accession>
<sequence length="255" mass="28459">MGRELQKRKRRSGRPAVKQPASNRPKRLLNPLGNDLVAKNWDKKQTTTQNYRRLGLVARLKAPAGGVEPELRRTSGATEKKEKTNKQQQAVDPFAIAPSAESVIGEARVERDASGQIVRIIEASTSKKGAWRAKNNPLNDPLAALDSDCSDSEGEGDERDNAVEEWGGIDDDDDNDNGNGEGKTGKIVQQLEAEANRPVEKKPRTQSQREREWVAELVRRHGDDVRAMARDRALNPMQQTEADIARRIRKWKAEA</sequence>
<feature type="region of interest" description="Disordered" evidence="8">
    <location>
        <begin position="126"/>
        <end position="210"/>
    </location>
</feature>
<keyword evidence="7" id="KW-0687">Ribonucleoprotein</keyword>
<feature type="compositionally biased region" description="Acidic residues" evidence="8">
    <location>
        <begin position="167"/>
        <end position="176"/>
    </location>
</feature>